<reference evidence="1 2" key="1">
    <citation type="journal article" date="2018" name="Biotechnol. Adv.">
        <title>Improved genomic resources and new bioinformatic workflow for the carcinogenic parasite Clonorchis sinensis: Biotechnological implications.</title>
        <authorList>
            <person name="Wang D."/>
            <person name="Korhonen P.K."/>
            <person name="Gasser R.B."/>
            <person name="Young N.D."/>
        </authorList>
    </citation>
    <scope>NUCLEOTIDE SEQUENCE [LARGE SCALE GENOMIC DNA]</scope>
    <source>
        <strain evidence="1">Cs-k2</strain>
    </source>
</reference>
<reference evidence="1 2" key="2">
    <citation type="journal article" date="2021" name="Genomics">
        <title>High-quality reference genome for Clonorchis sinensis.</title>
        <authorList>
            <person name="Young N.D."/>
            <person name="Stroehlein A.J."/>
            <person name="Kinkar L."/>
            <person name="Wang T."/>
            <person name="Sohn W.M."/>
            <person name="Chang B.C.H."/>
            <person name="Kaur P."/>
            <person name="Weisz D."/>
            <person name="Dudchenko O."/>
            <person name="Aiden E.L."/>
            <person name="Korhonen P.K."/>
            <person name="Gasser R.B."/>
        </authorList>
    </citation>
    <scope>NUCLEOTIDE SEQUENCE [LARGE SCALE GENOMIC DNA]</scope>
    <source>
        <strain evidence="1">Cs-k2</strain>
    </source>
</reference>
<dbReference type="AlphaFoldDB" id="A0A3R7FUL4"/>
<dbReference type="InParanoid" id="A0A3R7FUL4"/>
<name>A0A3R7FUL4_CLOSI</name>
<protein>
    <submittedName>
        <fullName evidence="1">Uncharacterized protein</fullName>
    </submittedName>
</protein>
<accession>A0A3R7FUL4</accession>
<dbReference type="Proteomes" id="UP000286415">
    <property type="component" value="Unassembled WGS sequence"/>
</dbReference>
<keyword evidence="2" id="KW-1185">Reference proteome</keyword>
<dbReference type="EMBL" id="NIRI02000042">
    <property type="protein sequence ID" value="KAG5452493.1"/>
    <property type="molecule type" value="Genomic_DNA"/>
</dbReference>
<evidence type="ECO:0000313" key="2">
    <source>
        <dbReference type="Proteomes" id="UP000286415"/>
    </source>
</evidence>
<comment type="caution">
    <text evidence="1">The sequence shown here is derived from an EMBL/GenBank/DDBJ whole genome shotgun (WGS) entry which is preliminary data.</text>
</comment>
<sequence length="272" mass="30889">MRCERLCCVLTSQKQLVFSTDWRSRSPLWLEREFTDRKVRGSNPASGFELPLSWLRQLGSIPALELPSGGMAVRHRKDATTERFLLFVCATSIDSQSTPQIIRQFLEAGWPQWLERESADRKVRGSNPTSTSRLPQSSLWQLGSIPAFVLPLGGMAVRHRKDATTERFLLFVCATSIDSQSTPQIIRQFLEAGWPQWLERESADRKVRGSNPRIRPLPLDFPSLVFGNLAVSQPSCFHWVAWQLGTERVLQLNDPSILREYKVSAIIACLPI</sequence>
<organism evidence="1 2">
    <name type="scientific">Clonorchis sinensis</name>
    <name type="common">Chinese liver fluke</name>
    <dbReference type="NCBI Taxonomy" id="79923"/>
    <lineage>
        <taxon>Eukaryota</taxon>
        <taxon>Metazoa</taxon>
        <taxon>Spiralia</taxon>
        <taxon>Lophotrochozoa</taxon>
        <taxon>Platyhelminthes</taxon>
        <taxon>Trematoda</taxon>
        <taxon>Digenea</taxon>
        <taxon>Opisthorchiida</taxon>
        <taxon>Opisthorchiata</taxon>
        <taxon>Opisthorchiidae</taxon>
        <taxon>Clonorchis</taxon>
    </lineage>
</organism>
<evidence type="ECO:0000313" key="1">
    <source>
        <dbReference type="EMBL" id="KAG5452493.1"/>
    </source>
</evidence>
<gene>
    <name evidence="1" type="ORF">CSKR_103290</name>
</gene>
<proteinExistence type="predicted"/>